<feature type="region of interest" description="Disordered" evidence="9">
    <location>
        <begin position="93"/>
        <end position="118"/>
    </location>
</feature>
<evidence type="ECO:0000259" key="11">
    <source>
        <dbReference type="Pfam" id="PF11626"/>
    </source>
</evidence>
<comment type="function">
    <text evidence="8">Involved in the regulation of telomere length, clustering and has a specific role in telomere position effect (TPE).</text>
</comment>
<dbReference type="InterPro" id="IPR021661">
    <property type="entry name" value="Rap1_C"/>
</dbReference>
<feature type="compositionally biased region" description="Low complexity" evidence="9">
    <location>
        <begin position="323"/>
        <end position="335"/>
    </location>
</feature>
<evidence type="ECO:0000256" key="4">
    <source>
        <dbReference type="ARBA" id="ARBA00023015"/>
    </source>
</evidence>
<dbReference type="GO" id="GO:0042162">
    <property type="term" value="F:telomeric DNA binding"/>
    <property type="evidence" value="ECO:0007669"/>
    <property type="project" value="TreeGrafter"/>
</dbReference>
<proteinExistence type="inferred from homology"/>
<dbReference type="GO" id="GO:0070187">
    <property type="term" value="C:shelterin complex"/>
    <property type="evidence" value="ECO:0007669"/>
    <property type="project" value="TreeGrafter"/>
</dbReference>
<evidence type="ECO:0000256" key="3">
    <source>
        <dbReference type="ARBA" id="ARBA00022895"/>
    </source>
</evidence>
<feature type="compositionally biased region" description="Low complexity" evidence="9">
    <location>
        <begin position="468"/>
        <end position="486"/>
    </location>
</feature>
<keyword evidence="7 8" id="KW-0539">Nucleus</keyword>
<feature type="compositionally biased region" description="Polar residues" evidence="9">
    <location>
        <begin position="557"/>
        <end position="574"/>
    </location>
</feature>
<evidence type="ECO:0000313" key="13">
    <source>
        <dbReference type="EMBL" id="KAF1850233.1"/>
    </source>
</evidence>
<evidence type="ECO:0000256" key="7">
    <source>
        <dbReference type="ARBA" id="ARBA00023242"/>
    </source>
</evidence>
<protein>
    <recommendedName>
        <fullName evidence="8">DNA-binding protein RAP1</fullName>
    </recommendedName>
</protein>
<evidence type="ECO:0000259" key="10">
    <source>
        <dbReference type="Pfam" id="PF08914"/>
    </source>
</evidence>
<feature type="compositionally biased region" description="Basic and acidic residues" evidence="9">
    <location>
        <begin position="346"/>
        <end position="369"/>
    </location>
</feature>
<comment type="similarity">
    <text evidence="1 8">Belongs to the RAP1 family.</text>
</comment>
<dbReference type="Gene3D" id="1.10.10.2170">
    <property type="match status" value="1"/>
</dbReference>
<name>A0A9P4GPF1_9PLEO</name>
<feature type="compositionally biased region" description="Basic and acidic residues" evidence="9">
    <location>
        <begin position="502"/>
        <end position="516"/>
    </location>
</feature>
<dbReference type="RefSeq" id="XP_040792796.1">
    <property type="nucleotide sequence ID" value="XM_040927595.1"/>
</dbReference>
<dbReference type="GO" id="GO:0005654">
    <property type="term" value="C:nucleoplasm"/>
    <property type="evidence" value="ECO:0007669"/>
    <property type="project" value="UniProtKB-ARBA"/>
</dbReference>
<evidence type="ECO:0000256" key="8">
    <source>
        <dbReference type="RuleBase" id="RU367107"/>
    </source>
</evidence>
<feature type="domain" description="TERF2-interacting telomeric protein 1 Myb" evidence="10">
    <location>
        <begin position="121"/>
        <end position="176"/>
    </location>
</feature>
<feature type="compositionally biased region" description="Polar residues" evidence="9">
    <location>
        <begin position="585"/>
        <end position="605"/>
    </location>
</feature>
<dbReference type="FunFam" id="1.10.10.60:FF:000246">
    <property type="entry name" value="Telomeric repeat-binding factor 2-interacting protein 1"/>
    <property type="match status" value="1"/>
</dbReference>
<evidence type="ECO:0000256" key="2">
    <source>
        <dbReference type="ARBA" id="ARBA00022454"/>
    </source>
</evidence>
<feature type="region of interest" description="Disordered" evidence="9">
    <location>
        <begin position="318"/>
        <end position="369"/>
    </location>
</feature>
<dbReference type="Gene3D" id="1.10.10.60">
    <property type="entry name" value="Homeodomain-like"/>
    <property type="match status" value="1"/>
</dbReference>
<feature type="region of interest" description="Disordered" evidence="9">
    <location>
        <begin position="176"/>
        <end position="232"/>
    </location>
</feature>
<evidence type="ECO:0000256" key="5">
    <source>
        <dbReference type="ARBA" id="ARBA00023159"/>
    </source>
</evidence>
<dbReference type="OrthoDB" id="435460at2759"/>
<keyword evidence="5" id="KW-0010">Activator</keyword>
<feature type="compositionally biased region" description="Basic and acidic residues" evidence="9">
    <location>
        <begin position="425"/>
        <end position="439"/>
    </location>
</feature>
<keyword evidence="2 8" id="KW-0158">Chromosome</keyword>
<dbReference type="PANTHER" id="PTHR16466">
    <property type="entry name" value="TELOMERE REPEAT-BINDING FACTOR 2-INTERACTING PROTEIN 1"/>
    <property type="match status" value="1"/>
</dbReference>
<gene>
    <name evidence="13" type="ORF">K460DRAFT_269715</name>
</gene>
<keyword evidence="3 8" id="KW-0779">Telomere</keyword>
<evidence type="ECO:0000256" key="1">
    <source>
        <dbReference type="ARBA" id="ARBA00010467"/>
    </source>
</evidence>
<dbReference type="CDD" id="cd11655">
    <property type="entry name" value="rap1_myb-like"/>
    <property type="match status" value="1"/>
</dbReference>
<accession>A0A9P4GPF1</accession>
<feature type="domain" description="BRCT" evidence="12">
    <location>
        <begin position="21"/>
        <end position="95"/>
    </location>
</feature>
<dbReference type="GO" id="GO:0010833">
    <property type="term" value="P:telomere maintenance via telomere lengthening"/>
    <property type="evidence" value="ECO:0007669"/>
    <property type="project" value="UniProtKB-UniRule"/>
</dbReference>
<evidence type="ECO:0000259" key="12">
    <source>
        <dbReference type="Pfam" id="PF16589"/>
    </source>
</evidence>
<dbReference type="Proteomes" id="UP000800039">
    <property type="component" value="Unassembled WGS sequence"/>
</dbReference>
<reference evidence="13" key="1">
    <citation type="submission" date="2020-01" db="EMBL/GenBank/DDBJ databases">
        <authorList>
            <consortium name="DOE Joint Genome Institute"/>
            <person name="Haridas S."/>
            <person name="Albert R."/>
            <person name="Binder M."/>
            <person name="Bloem J."/>
            <person name="Labutti K."/>
            <person name="Salamov A."/>
            <person name="Andreopoulos B."/>
            <person name="Baker S.E."/>
            <person name="Barry K."/>
            <person name="Bills G."/>
            <person name="Bluhm B.H."/>
            <person name="Cannon C."/>
            <person name="Castanera R."/>
            <person name="Culley D.E."/>
            <person name="Daum C."/>
            <person name="Ezra D."/>
            <person name="Gonzalez J.B."/>
            <person name="Henrissat B."/>
            <person name="Kuo A."/>
            <person name="Liang C."/>
            <person name="Lipzen A."/>
            <person name="Lutzoni F."/>
            <person name="Magnuson J."/>
            <person name="Mondo S."/>
            <person name="Nolan M."/>
            <person name="Ohm R."/>
            <person name="Pangilinan J."/>
            <person name="Park H.-J."/>
            <person name="Ramirez L."/>
            <person name="Alfaro M."/>
            <person name="Sun H."/>
            <person name="Tritt A."/>
            <person name="Yoshinaga Y."/>
            <person name="Zwiers L.-H."/>
            <person name="Turgeon B.G."/>
            <person name="Goodwin S.B."/>
            <person name="Spatafora J.W."/>
            <person name="Crous P.W."/>
            <person name="Grigoriev I.V."/>
        </authorList>
    </citation>
    <scope>NUCLEOTIDE SEQUENCE</scope>
    <source>
        <strain evidence="13">CBS 394.84</strain>
    </source>
</reference>
<evidence type="ECO:0000256" key="9">
    <source>
        <dbReference type="SAM" id="MobiDB-lite"/>
    </source>
</evidence>
<feature type="region of interest" description="Disordered" evidence="9">
    <location>
        <begin position="630"/>
        <end position="651"/>
    </location>
</feature>
<dbReference type="Pfam" id="PF16589">
    <property type="entry name" value="BRCT_2"/>
    <property type="match status" value="1"/>
</dbReference>
<dbReference type="InterPro" id="IPR015010">
    <property type="entry name" value="TERF2IP_Myb"/>
</dbReference>
<dbReference type="EMBL" id="ML976614">
    <property type="protein sequence ID" value="KAF1850233.1"/>
    <property type="molecule type" value="Genomic_DNA"/>
</dbReference>
<dbReference type="GeneID" id="63844848"/>
<dbReference type="Pfam" id="PF08914">
    <property type="entry name" value="Myb_Rap1"/>
    <property type="match status" value="1"/>
</dbReference>
<dbReference type="InterPro" id="IPR001357">
    <property type="entry name" value="BRCT_dom"/>
</dbReference>
<dbReference type="PANTHER" id="PTHR16466:SF6">
    <property type="entry name" value="TELOMERIC REPEAT-BINDING FACTOR 2-INTERACTING PROTEIN 1"/>
    <property type="match status" value="1"/>
</dbReference>
<dbReference type="Pfam" id="PF11626">
    <property type="entry name" value="Rap1_C"/>
    <property type="match status" value="1"/>
</dbReference>
<dbReference type="InterPro" id="IPR009057">
    <property type="entry name" value="Homeodomain-like_sf"/>
</dbReference>
<evidence type="ECO:0000256" key="6">
    <source>
        <dbReference type="ARBA" id="ARBA00023163"/>
    </source>
</evidence>
<keyword evidence="4" id="KW-0805">Transcription regulation</keyword>
<organism evidence="13 14">
    <name type="scientific">Cucurbitaria berberidis CBS 394.84</name>
    <dbReference type="NCBI Taxonomy" id="1168544"/>
    <lineage>
        <taxon>Eukaryota</taxon>
        <taxon>Fungi</taxon>
        <taxon>Dikarya</taxon>
        <taxon>Ascomycota</taxon>
        <taxon>Pezizomycotina</taxon>
        <taxon>Dothideomycetes</taxon>
        <taxon>Pleosporomycetidae</taxon>
        <taxon>Pleosporales</taxon>
        <taxon>Pleosporineae</taxon>
        <taxon>Cucurbitariaceae</taxon>
        <taxon>Cucurbitaria</taxon>
    </lineage>
</organism>
<comment type="subcellular location">
    <subcellularLocation>
        <location evidence="8">Nucleus</location>
    </subcellularLocation>
    <subcellularLocation>
        <location evidence="8">Chromosome</location>
        <location evidence="8">Telomere</location>
    </subcellularLocation>
</comment>
<feature type="domain" description="TRF2-interacting telomeric protein/Rap1 C-terminal" evidence="11">
    <location>
        <begin position="668"/>
        <end position="747"/>
    </location>
</feature>
<dbReference type="InterPro" id="IPR038104">
    <property type="entry name" value="Rap1_C_sf"/>
</dbReference>
<dbReference type="SUPFAM" id="SSF46689">
    <property type="entry name" value="Homeodomain-like"/>
    <property type="match status" value="1"/>
</dbReference>
<feature type="compositionally biased region" description="Basic and acidic residues" evidence="9">
    <location>
        <begin position="93"/>
        <end position="106"/>
    </location>
</feature>
<comment type="caution">
    <text evidence="13">The sequence shown here is derived from an EMBL/GenBank/DDBJ whole genome shotgun (WGS) entry which is preliminary data.</text>
</comment>
<dbReference type="AlphaFoldDB" id="A0A9P4GPF1"/>
<feature type="compositionally biased region" description="Low complexity" evidence="9">
    <location>
        <begin position="634"/>
        <end position="646"/>
    </location>
</feature>
<dbReference type="InterPro" id="IPR039595">
    <property type="entry name" value="TE2IP/Rap1"/>
</dbReference>
<sequence>MAAPTIYHNVAEGVELERQGQLFAGKKFWVAQRMPTRLHVLQDIKANGGEVVLVEKLADYLIADHCRRDCPPGSISYEFVDKSIEQGQIQDPEDHRCGPRVGEAREPGALNRPAKGGRAAYTAEEDRILYKWVSDAAAAGSLASGNEIYKQLESKYPRHTWQSWRDRYLKQLRHRPPSAFNIPDNAPPSPPSDQSNERTPTVPSSSKRTNLSALKNEQSQAADKVSGPGKARTKDEYTLDELAGMFSSDDWEELYAFVEIIDGLAGQAGYEASWARWAEEQDNQTAKQWQQYYEKVVRPQWLRDPAWKREQIEKKVSRKYNGSSAGQSQSFSQQRQELDEPEEESTVSKEKATEAHQPLETENERFEEDKTAYIARDIANLKCAVGEEAKLTSEVKLLSSSTARHESPKYLNELYEKAMKRIREDEIVKEQDEQEDSSRPTKRRRSASATPSTDDRAQQTELVGTQMQPLELASAESSSSPTSQLEAAEDPSQEQIRQDIIAMDKRNAKKESHIAESIESNEFSQIERLPSPSDGYDTESADDLPPNTPTPRAARQKPSNFDTQAILSSPSQDVISEPRARTDPQRSSSPTQLPESDASTTQSLQEFRRSLDDKDIAQLSYPQLNLDLRTASLSPTPSSSSSTGSGDPDIPLEAEEIDEFFDEQYADGMSNEFVVKALKRTRLRPGLAVQVLDAWKEGKPLPNQRGIWSIEDDEAVESGDGVAMARLEKKHTIDGWGGITERMIFLEAHRSR</sequence>
<feature type="compositionally biased region" description="Polar residues" evidence="9">
    <location>
        <begin position="192"/>
        <end position="221"/>
    </location>
</feature>
<comment type="subunit">
    <text evidence="8">Homodimer.</text>
</comment>
<dbReference type="GO" id="GO:0031848">
    <property type="term" value="P:protection from non-homologous end joining at telomere"/>
    <property type="evidence" value="ECO:0007669"/>
    <property type="project" value="TreeGrafter"/>
</dbReference>
<keyword evidence="6" id="KW-0804">Transcription</keyword>
<keyword evidence="14" id="KW-1185">Reference proteome</keyword>
<feature type="region of interest" description="Disordered" evidence="9">
    <location>
        <begin position="425"/>
        <end position="615"/>
    </location>
</feature>
<feature type="compositionally biased region" description="Basic and acidic residues" evidence="9">
    <location>
        <begin position="606"/>
        <end position="615"/>
    </location>
</feature>
<evidence type="ECO:0000313" key="14">
    <source>
        <dbReference type="Proteomes" id="UP000800039"/>
    </source>
</evidence>